<dbReference type="InterPro" id="IPR019819">
    <property type="entry name" value="Carboxylesterase_B_CS"/>
</dbReference>
<evidence type="ECO:0000313" key="5">
    <source>
        <dbReference type="EMBL" id="CAG8903012.1"/>
    </source>
</evidence>
<evidence type="ECO:0000256" key="3">
    <source>
        <dbReference type="RuleBase" id="RU361235"/>
    </source>
</evidence>
<evidence type="ECO:0000259" key="4">
    <source>
        <dbReference type="Pfam" id="PF00135"/>
    </source>
</evidence>
<feature type="domain" description="Carboxylesterase type B" evidence="4">
    <location>
        <begin position="38"/>
        <end position="526"/>
    </location>
</feature>
<dbReference type="OrthoDB" id="408631at2759"/>
<dbReference type="GO" id="GO:0016787">
    <property type="term" value="F:hydrolase activity"/>
    <property type="evidence" value="ECO:0007669"/>
    <property type="project" value="UniProtKB-KW"/>
</dbReference>
<protein>
    <recommendedName>
        <fullName evidence="3">Carboxylic ester hydrolase</fullName>
        <ecNumber evidence="3">3.1.1.-</ecNumber>
    </recommendedName>
</protein>
<keyword evidence="6" id="KW-1185">Reference proteome</keyword>
<dbReference type="EMBL" id="CAJVRC010000880">
    <property type="protein sequence ID" value="CAG8903012.1"/>
    <property type="molecule type" value="Genomic_DNA"/>
</dbReference>
<dbReference type="InterPro" id="IPR019826">
    <property type="entry name" value="Carboxylesterase_B_AS"/>
</dbReference>
<dbReference type="InterPro" id="IPR050309">
    <property type="entry name" value="Type-B_Carboxylest/Lipase"/>
</dbReference>
<dbReference type="InterPro" id="IPR002018">
    <property type="entry name" value="CarbesteraseB"/>
</dbReference>
<gene>
    <name evidence="5" type="ORF">PEGY_LOCUS7007</name>
</gene>
<comment type="similarity">
    <text evidence="1 3">Belongs to the type-B carboxylesterase/lipase family.</text>
</comment>
<dbReference type="Proteomes" id="UP001154252">
    <property type="component" value="Unassembled WGS sequence"/>
</dbReference>
<evidence type="ECO:0000256" key="1">
    <source>
        <dbReference type="ARBA" id="ARBA00005964"/>
    </source>
</evidence>
<comment type="caution">
    <text evidence="5">The sequence shown here is derived from an EMBL/GenBank/DDBJ whole genome shotgun (WGS) entry which is preliminary data.</text>
</comment>
<dbReference type="GO" id="GO:0072330">
    <property type="term" value="P:monocarboxylic acid biosynthetic process"/>
    <property type="evidence" value="ECO:0007669"/>
    <property type="project" value="UniProtKB-ARBA"/>
</dbReference>
<dbReference type="PANTHER" id="PTHR11559">
    <property type="entry name" value="CARBOXYLESTERASE"/>
    <property type="match status" value="1"/>
</dbReference>
<dbReference type="GO" id="GO:0017000">
    <property type="term" value="P:antibiotic biosynthetic process"/>
    <property type="evidence" value="ECO:0007669"/>
    <property type="project" value="UniProtKB-ARBA"/>
</dbReference>
<dbReference type="InterPro" id="IPR029058">
    <property type="entry name" value="AB_hydrolase_fold"/>
</dbReference>
<dbReference type="EC" id="3.1.1.-" evidence="3"/>
<sequence length="558" mass="60230">MSAGPFISHGIDRFTIRLSVTMAIFLYICFLLSLASASTVVDLGYARYEGRTLSTGVTQWLGMRFAAPPVGDLRFAAPQDPLSVEGIQQATEHGSICIPTAGSEGQAVPAGTSEDCLFLDIYAPAAAANGSKKLPVFFWIQGGGFAVNSNANYNGTGLIKASGDNIVVVTFNYRVGPYGFLAGEEIEKGASLNNGLKDQRKALKWVQKHISKFGGDPKHVVIGGSSAGAASVTLMLSAYGGRDEGLFVAAAAESQSFAQMLNVTESQFAYDALVTATACDSSQNTLACLRNLDVNVLQQKNVNRPHPGAKGKPLYLYGPTIDEDLVPDYTYRLFHQGKFIKVPVIFGDDTNEGTKFVPKSTSSVDEADTFIQNQFPAITQVHVGKINSIYLTPDQTEEFPGAGPYWRPASTAYGEMRYICPGIDLSSIYATAGVPSWNYHYAVQDPADESSGVGTPHTVEVNAIWGPTNTNKKAPASYYTTNAGVVPVMQGYWTSFITSLDPNTRRLPSGLKWQTWGQGGDGYQRIFIRTNAIKMETVPQGQRSRCEYLTSIGLDLKQ</sequence>
<dbReference type="SUPFAM" id="SSF53474">
    <property type="entry name" value="alpha/beta-Hydrolases"/>
    <property type="match status" value="1"/>
</dbReference>
<dbReference type="Gene3D" id="3.40.50.1820">
    <property type="entry name" value="alpha/beta hydrolase"/>
    <property type="match status" value="1"/>
</dbReference>
<dbReference type="Pfam" id="PF00135">
    <property type="entry name" value="COesterase"/>
    <property type="match status" value="1"/>
</dbReference>
<dbReference type="AlphaFoldDB" id="A0A9W4KF07"/>
<reference evidence="5" key="1">
    <citation type="submission" date="2021-07" db="EMBL/GenBank/DDBJ databases">
        <authorList>
            <person name="Branca A.L. A."/>
        </authorList>
    </citation>
    <scope>NUCLEOTIDE SEQUENCE</scope>
</reference>
<name>A0A9W4KF07_9EURO</name>
<evidence type="ECO:0000313" key="6">
    <source>
        <dbReference type="Proteomes" id="UP001154252"/>
    </source>
</evidence>
<keyword evidence="2 3" id="KW-0378">Hydrolase</keyword>
<dbReference type="PROSITE" id="PS00122">
    <property type="entry name" value="CARBOXYLESTERASE_B_1"/>
    <property type="match status" value="1"/>
</dbReference>
<proteinExistence type="inferred from homology"/>
<dbReference type="FunFam" id="3.40.50.1820:FF:000316">
    <property type="entry name" value="Carboxylic ester hydrolase"/>
    <property type="match status" value="1"/>
</dbReference>
<accession>A0A9W4KF07</accession>
<dbReference type="PROSITE" id="PS00941">
    <property type="entry name" value="CARBOXYLESTERASE_B_2"/>
    <property type="match status" value="1"/>
</dbReference>
<organism evidence="5 6">
    <name type="scientific">Penicillium egyptiacum</name>
    <dbReference type="NCBI Taxonomy" id="1303716"/>
    <lineage>
        <taxon>Eukaryota</taxon>
        <taxon>Fungi</taxon>
        <taxon>Dikarya</taxon>
        <taxon>Ascomycota</taxon>
        <taxon>Pezizomycotina</taxon>
        <taxon>Eurotiomycetes</taxon>
        <taxon>Eurotiomycetidae</taxon>
        <taxon>Eurotiales</taxon>
        <taxon>Aspergillaceae</taxon>
        <taxon>Penicillium</taxon>
    </lineage>
</organism>
<evidence type="ECO:0000256" key="2">
    <source>
        <dbReference type="ARBA" id="ARBA00022801"/>
    </source>
</evidence>